<feature type="non-terminal residue" evidence="1">
    <location>
        <position position="1"/>
    </location>
</feature>
<comment type="caution">
    <text evidence="1">The sequence shown here is derived from an EMBL/GenBank/DDBJ whole genome shotgun (WGS) entry which is preliminary data.</text>
</comment>
<dbReference type="EMBL" id="LXQA010664440">
    <property type="protein sequence ID" value="MCI64853.1"/>
    <property type="molecule type" value="Genomic_DNA"/>
</dbReference>
<dbReference type="Proteomes" id="UP000265520">
    <property type="component" value="Unassembled WGS sequence"/>
</dbReference>
<evidence type="ECO:0000313" key="1">
    <source>
        <dbReference type="EMBL" id="MCI64853.1"/>
    </source>
</evidence>
<sequence>IHARVSRFDRLNKAEGKSLMTEKGETKTAEAEVILKCKMKEGDVEVEGVRVGDVLVRLGGQKEKGVKREI</sequence>
<organism evidence="1 2">
    <name type="scientific">Trifolium medium</name>
    <dbReference type="NCBI Taxonomy" id="97028"/>
    <lineage>
        <taxon>Eukaryota</taxon>
        <taxon>Viridiplantae</taxon>
        <taxon>Streptophyta</taxon>
        <taxon>Embryophyta</taxon>
        <taxon>Tracheophyta</taxon>
        <taxon>Spermatophyta</taxon>
        <taxon>Magnoliopsida</taxon>
        <taxon>eudicotyledons</taxon>
        <taxon>Gunneridae</taxon>
        <taxon>Pentapetalae</taxon>
        <taxon>rosids</taxon>
        <taxon>fabids</taxon>
        <taxon>Fabales</taxon>
        <taxon>Fabaceae</taxon>
        <taxon>Papilionoideae</taxon>
        <taxon>50 kb inversion clade</taxon>
        <taxon>NPAAA clade</taxon>
        <taxon>Hologalegina</taxon>
        <taxon>IRL clade</taxon>
        <taxon>Trifolieae</taxon>
        <taxon>Trifolium</taxon>
    </lineage>
</organism>
<keyword evidence="2" id="KW-1185">Reference proteome</keyword>
<proteinExistence type="predicted"/>
<evidence type="ECO:0000313" key="2">
    <source>
        <dbReference type="Proteomes" id="UP000265520"/>
    </source>
</evidence>
<accession>A0A392TUL7</accession>
<dbReference type="AlphaFoldDB" id="A0A392TUL7"/>
<name>A0A392TUL7_9FABA</name>
<reference evidence="1 2" key="1">
    <citation type="journal article" date="2018" name="Front. Plant Sci.">
        <title>Red Clover (Trifolium pratense) and Zigzag Clover (T. medium) - A Picture of Genomic Similarities and Differences.</title>
        <authorList>
            <person name="Dluhosova J."/>
            <person name="Istvanek J."/>
            <person name="Nedelnik J."/>
            <person name="Repkova J."/>
        </authorList>
    </citation>
    <scope>NUCLEOTIDE SEQUENCE [LARGE SCALE GENOMIC DNA]</scope>
    <source>
        <strain evidence="2">cv. 10/8</strain>
        <tissue evidence="1">Leaf</tissue>
    </source>
</reference>
<protein>
    <submittedName>
        <fullName evidence="1">Uncharacterized protein</fullName>
    </submittedName>
</protein>